<dbReference type="EMBL" id="CP047186">
    <property type="protein sequence ID" value="QHC56452.1"/>
    <property type="molecule type" value="Genomic_DNA"/>
</dbReference>
<reference evidence="3" key="2">
    <citation type="submission" date="2019-12" db="EMBL/GenBank/DDBJ databases">
        <title>Complete and Draft Genome Sequences of New Strains and Members of Some Known Species of the Genus Rathayibacter isolated from Plants.</title>
        <authorList>
            <person name="Tarlachkov S.V."/>
            <person name="Starodumova I.P."/>
            <person name="Dorofeeva L.V."/>
            <person name="Prisyazhnaya N.V."/>
            <person name="Leyn S.A."/>
            <person name="Zlamal J.E."/>
            <person name="Elane M.L."/>
            <person name="Osterman A.L."/>
            <person name="Nadler S.A."/>
            <person name="Subbotin S.A."/>
            <person name="Evtushenko L.I."/>
        </authorList>
    </citation>
    <scope>NUCLEOTIDE SEQUENCE</scope>
    <source>
        <strain evidence="3">VKM Ac-2761</strain>
    </source>
</reference>
<feature type="region of interest" description="Disordered" evidence="1">
    <location>
        <begin position="1"/>
        <end position="164"/>
    </location>
</feature>
<gene>
    <name evidence="2" type="ORF">ACH61_00960</name>
    <name evidence="3" type="ORF">GSU10_12985</name>
</gene>
<organism evidence="2 4">
    <name type="scientific">Rathayibacter tanaceti</name>
    <dbReference type="NCBI Taxonomy" id="1671680"/>
    <lineage>
        <taxon>Bacteria</taxon>
        <taxon>Bacillati</taxon>
        <taxon>Actinomycetota</taxon>
        <taxon>Actinomycetes</taxon>
        <taxon>Micrococcales</taxon>
        <taxon>Microbacteriaceae</taxon>
        <taxon>Rathayibacter</taxon>
    </lineage>
</organism>
<dbReference type="OrthoDB" id="5126188at2"/>
<dbReference type="AlphaFoldDB" id="A0A166D6C4"/>
<keyword evidence="4" id="KW-1185">Reference proteome</keyword>
<feature type="compositionally biased region" description="Basic and acidic residues" evidence="1">
    <location>
        <begin position="1"/>
        <end position="12"/>
    </location>
</feature>
<dbReference type="Proteomes" id="UP000465031">
    <property type="component" value="Chromosome"/>
</dbReference>
<evidence type="ECO:0000313" key="4">
    <source>
        <dbReference type="Proteomes" id="UP000076717"/>
    </source>
</evidence>
<feature type="region of interest" description="Disordered" evidence="1">
    <location>
        <begin position="194"/>
        <end position="241"/>
    </location>
</feature>
<evidence type="ECO:0000313" key="3">
    <source>
        <dbReference type="EMBL" id="QHC56452.1"/>
    </source>
</evidence>
<proteinExistence type="predicted"/>
<accession>A0A166D6C4</accession>
<evidence type="ECO:0000256" key="1">
    <source>
        <dbReference type="SAM" id="MobiDB-lite"/>
    </source>
</evidence>
<sequence length="241" mass="25311">MDQDHRADERIDSSVTEAGQAWVDGNDESPETPDAEIAVSNETPEPEGVEELNDQTADDSVVDEGRDAPPLDDAELDVPAVDAPELDAPELDAPESDAPELEAPALDAPEPDTSPLETVERDDSAPVEAAQADGGVLDAEDGPEHAAEPSSEPDRRAPVVPDNGYSRESYAIHATRSELPLFNVALTGRRDDSGWLSSLSRVLGGPDGPVGSPDAAAATAHAAIDRRTRTQPGRDEEPSAS</sequence>
<feature type="compositionally biased region" description="Basic and acidic residues" evidence="1">
    <location>
        <begin position="142"/>
        <end position="157"/>
    </location>
</feature>
<protein>
    <submittedName>
        <fullName evidence="2">Uncharacterized protein</fullName>
    </submittedName>
</protein>
<feature type="compositionally biased region" description="Acidic residues" evidence="1">
    <location>
        <begin position="84"/>
        <end position="100"/>
    </location>
</feature>
<dbReference type="EMBL" id="LIIN01000021">
    <property type="protein sequence ID" value="KZX21917.1"/>
    <property type="molecule type" value="Genomic_DNA"/>
</dbReference>
<dbReference type="RefSeq" id="WP_068209058.1">
    <property type="nucleotide sequence ID" value="NZ_CP047186.1"/>
</dbReference>
<feature type="compositionally biased region" description="Basic and acidic residues" evidence="1">
    <location>
        <begin position="223"/>
        <end position="241"/>
    </location>
</feature>
<reference evidence="5" key="3">
    <citation type="submission" date="2019-12" db="EMBL/GenBank/DDBJ databases">
        <title>Complete and draft genome sequences of new strains and members of some known species of the genus Rathayibacter isolated from plants.</title>
        <authorList>
            <person name="Tarlachkov S.V."/>
            <person name="Starodumova I.P."/>
            <person name="Dorofeeva L.V."/>
            <person name="Prisyazhnaya N.V."/>
            <person name="Leyn S."/>
            <person name="Zlamal J."/>
            <person name="Elan M."/>
            <person name="Osterman A.L."/>
            <person name="Nadler S."/>
            <person name="Subbotin S.A."/>
            <person name="Evtushenko L.I."/>
        </authorList>
    </citation>
    <scope>NUCLEOTIDE SEQUENCE [LARGE SCALE GENOMIC DNA]</scope>
    <source>
        <strain evidence="5">VKM Ac-2761</strain>
    </source>
</reference>
<dbReference type="Proteomes" id="UP000076717">
    <property type="component" value="Unassembled WGS sequence"/>
</dbReference>
<feature type="compositionally biased region" description="Acidic residues" evidence="1">
    <location>
        <begin position="44"/>
        <end position="62"/>
    </location>
</feature>
<feature type="compositionally biased region" description="Acidic residues" evidence="1">
    <location>
        <begin position="25"/>
        <end position="34"/>
    </location>
</feature>
<evidence type="ECO:0000313" key="2">
    <source>
        <dbReference type="EMBL" id="KZX21917.1"/>
    </source>
</evidence>
<dbReference type="KEGG" id="rte:GSU10_12985"/>
<name>A0A166D6C4_9MICO</name>
<reference evidence="2 4" key="1">
    <citation type="submission" date="2015-08" db="EMBL/GenBank/DDBJ databases">
        <title>Draft Genome Sequence of Rathayibacter sp. Strain VKM Ac-2596 Isolated from Leaf Gall Induced by Plant-Parasitic Nematodes.</title>
        <authorList>
            <person name="Vasilenko O.V."/>
            <person name="Starodumova I.P."/>
            <person name="Tarlachkov S.V."/>
            <person name="Dorofeeva L.V."/>
            <person name="Evtushenko L.I."/>
        </authorList>
    </citation>
    <scope>NUCLEOTIDE SEQUENCE [LARGE SCALE GENOMIC DNA]</scope>
    <source>
        <strain evidence="2 4">VKM Ac-2596</strain>
    </source>
</reference>
<evidence type="ECO:0000313" key="5">
    <source>
        <dbReference type="Proteomes" id="UP000465031"/>
    </source>
</evidence>